<keyword evidence="7 14" id="KW-0547">Nucleotide-binding</keyword>
<evidence type="ECO:0000256" key="3">
    <source>
        <dbReference type="ARBA" id="ARBA00012211"/>
    </source>
</evidence>
<dbReference type="InterPro" id="IPR005758">
    <property type="entry name" value="UDP-N-AcMur_Ala_ligase_MurC"/>
</dbReference>
<dbReference type="EMBL" id="DXEW01000025">
    <property type="protein sequence ID" value="HIX50594.1"/>
    <property type="molecule type" value="Genomic_DNA"/>
</dbReference>
<keyword evidence="5 14" id="KW-0436">Ligase</keyword>
<dbReference type="Pfam" id="PF08245">
    <property type="entry name" value="Mur_ligase_M"/>
    <property type="match status" value="1"/>
</dbReference>
<dbReference type="SUPFAM" id="SSF51984">
    <property type="entry name" value="MurCD N-terminal domain"/>
    <property type="match status" value="1"/>
</dbReference>
<dbReference type="InterPro" id="IPR004101">
    <property type="entry name" value="Mur_ligase_C"/>
</dbReference>
<dbReference type="SUPFAM" id="SSF53244">
    <property type="entry name" value="MurD-like peptide ligases, peptide-binding domain"/>
    <property type="match status" value="1"/>
</dbReference>
<evidence type="ECO:0000256" key="14">
    <source>
        <dbReference type="HAMAP-Rule" id="MF_00046"/>
    </source>
</evidence>
<evidence type="ECO:0000256" key="6">
    <source>
        <dbReference type="ARBA" id="ARBA00022618"/>
    </source>
</evidence>
<dbReference type="GO" id="GO:0005524">
    <property type="term" value="F:ATP binding"/>
    <property type="evidence" value="ECO:0007669"/>
    <property type="project" value="UniProtKB-UniRule"/>
</dbReference>
<comment type="caution">
    <text evidence="19">The sequence shown here is derived from an EMBL/GenBank/DDBJ whole genome shotgun (WGS) entry which is preliminary data.</text>
</comment>
<dbReference type="GO" id="GO:0008763">
    <property type="term" value="F:UDP-N-acetylmuramate-L-alanine ligase activity"/>
    <property type="evidence" value="ECO:0007669"/>
    <property type="project" value="UniProtKB-UniRule"/>
</dbReference>
<feature type="domain" description="Mur ligase central" evidence="18">
    <location>
        <begin position="116"/>
        <end position="285"/>
    </location>
</feature>
<dbReference type="InterPro" id="IPR036615">
    <property type="entry name" value="Mur_ligase_C_dom_sf"/>
</dbReference>
<dbReference type="InterPro" id="IPR036565">
    <property type="entry name" value="Mur-like_cat_sf"/>
</dbReference>
<evidence type="ECO:0000256" key="8">
    <source>
        <dbReference type="ARBA" id="ARBA00022840"/>
    </source>
</evidence>
<reference evidence="19" key="2">
    <citation type="submission" date="2021-04" db="EMBL/GenBank/DDBJ databases">
        <authorList>
            <person name="Gilroy R."/>
        </authorList>
    </citation>
    <scope>NUCLEOTIDE SEQUENCE</scope>
    <source>
        <strain evidence="19">2189</strain>
    </source>
</reference>
<feature type="transmembrane region" description="Helical" evidence="15">
    <location>
        <begin position="12"/>
        <end position="36"/>
    </location>
</feature>
<dbReference type="EC" id="6.3.2.8" evidence="3 14"/>
<evidence type="ECO:0000256" key="5">
    <source>
        <dbReference type="ARBA" id="ARBA00022598"/>
    </source>
</evidence>
<evidence type="ECO:0000256" key="7">
    <source>
        <dbReference type="ARBA" id="ARBA00022741"/>
    </source>
</evidence>
<keyword evidence="9 14" id="KW-0133">Cell shape</keyword>
<evidence type="ECO:0000256" key="4">
    <source>
        <dbReference type="ARBA" id="ARBA00022490"/>
    </source>
</evidence>
<comment type="subcellular location">
    <subcellularLocation>
        <location evidence="1 14">Cytoplasm</location>
    </subcellularLocation>
</comment>
<dbReference type="Gene3D" id="3.40.50.720">
    <property type="entry name" value="NAD(P)-binding Rossmann-like Domain"/>
    <property type="match status" value="1"/>
</dbReference>
<keyword evidence="4 14" id="KW-0963">Cytoplasm</keyword>
<proteinExistence type="inferred from homology"/>
<keyword evidence="15" id="KW-1133">Transmembrane helix</keyword>
<comment type="function">
    <text evidence="14">Cell wall formation.</text>
</comment>
<keyword evidence="12 14" id="KW-0961">Cell wall biogenesis/degradation</keyword>
<evidence type="ECO:0000256" key="15">
    <source>
        <dbReference type="SAM" id="Phobius"/>
    </source>
</evidence>
<evidence type="ECO:0000313" key="19">
    <source>
        <dbReference type="EMBL" id="HIX50594.1"/>
    </source>
</evidence>
<feature type="domain" description="Mur ligase N-terminal catalytic" evidence="16">
    <location>
        <begin position="14"/>
        <end position="106"/>
    </location>
</feature>
<keyword evidence="11 14" id="KW-0131">Cell cycle</keyword>
<sequence>MKLDFWPKNTHVFLVGAGGASMSSLAFLLRAGGYAVSGSDSRASERTAKLEEAGVRVHIGHAAENIEGADAVAASSAVPQDAPELLAAKERGISVYSRAELLSLVAGCFRHTVAFAGCHGKTTATAMCAHVFAACGADPSAHIGGEDLDYGNFRAGGSGWFVTEACEYRANFLQLRPETAVILNTDADHLECYAGPAALAEAYERFARGAKQCILCGDDPAAARIPAALTFGLSERCAVSAANLRQSGGRYSFTLRLRGQPCGRVRLRAFGRHNVYNALAAASAAFLCGFPPELIVRGLQEFRGVRRRFEPLGRFCGADCIADYAHHPREIEAAMEAVRVRKGGRLIVVFQPHTYSRTRLLFEDFVRVLSRAEHLVVYKTFPAREYFDAAGSALTLSQSLPRSLYIETPRELEIYLRCSLRPGDAVLFLGAGDIYTAARRLLGAKL</sequence>
<dbReference type="Pfam" id="PF02875">
    <property type="entry name" value="Mur_ligase_C"/>
    <property type="match status" value="1"/>
</dbReference>
<dbReference type="HAMAP" id="MF_00046">
    <property type="entry name" value="MurC"/>
    <property type="match status" value="1"/>
</dbReference>
<reference evidence="19" key="1">
    <citation type="journal article" date="2021" name="PeerJ">
        <title>Extensive microbial diversity within the chicken gut microbiome revealed by metagenomics and culture.</title>
        <authorList>
            <person name="Gilroy R."/>
            <person name="Ravi A."/>
            <person name="Getino M."/>
            <person name="Pursley I."/>
            <person name="Horton D.L."/>
            <person name="Alikhan N.F."/>
            <person name="Baker D."/>
            <person name="Gharbi K."/>
            <person name="Hall N."/>
            <person name="Watson M."/>
            <person name="Adriaenssens E.M."/>
            <person name="Foster-Nyarko E."/>
            <person name="Jarju S."/>
            <person name="Secka A."/>
            <person name="Antonio M."/>
            <person name="Oren A."/>
            <person name="Chaudhuri R.R."/>
            <person name="La Ragione R."/>
            <person name="Hildebrand F."/>
            <person name="Pallen M.J."/>
        </authorList>
    </citation>
    <scope>NUCLEOTIDE SEQUENCE</scope>
    <source>
        <strain evidence="19">2189</strain>
    </source>
</reference>
<evidence type="ECO:0000256" key="1">
    <source>
        <dbReference type="ARBA" id="ARBA00004496"/>
    </source>
</evidence>
<name>A0A9D1W100_9FIRM</name>
<accession>A0A9D1W100</accession>
<protein>
    <recommendedName>
        <fullName evidence="3 14">UDP-N-acetylmuramate--L-alanine ligase</fullName>
        <ecNumber evidence="3 14">6.3.2.8</ecNumber>
    </recommendedName>
    <alternativeName>
        <fullName evidence="14">UDP-N-acetylmuramoyl-L-alanine synthetase</fullName>
    </alternativeName>
</protein>
<dbReference type="NCBIfam" id="TIGR01082">
    <property type="entry name" value="murC"/>
    <property type="match status" value="1"/>
</dbReference>
<comment type="similarity">
    <text evidence="14">Belongs to the MurCDEF family.</text>
</comment>
<keyword evidence="15" id="KW-0812">Transmembrane</keyword>
<keyword evidence="8 14" id="KW-0067">ATP-binding</keyword>
<dbReference type="AlphaFoldDB" id="A0A9D1W100"/>
<dbReference type="GO" id="GO:0051301">
    <property type="term" value="P:cell division"/>
    <property type="evidence" value="ECO:0007669"/>
    <property type="project" value="UniProtKB-KW"/>
</dbReference>
<evidence type="ECO:0000256" key="9">
    <source>
        <dbReference type="ARBA" id="ARBA00022960"/>
    </source>
</evidence>
<evidence type="ECO:0000256" key="13">
    <source>
        <dbReference type="ARBA" id="ARBA00047833"/>
    </source>
</evidence>
<dbReference type="GO" id="GO:0009252">
    <property type="term" value="P:peptidoglycan biosynthetic process"/>
    <property type="evidence" value="ECO:0007669"/>
    <property type="project" value="UniProtKB-UniRule"/>
</dbReference>
<dbReference type="PANTHER" id="PTHR43445:SF3">
    <property type="entry name" value="UDP-N-ACETYLMURAMATE--L-ALANINE LIGASE"/>
    <property type="match status" value="1"/>
</dbReference>
<dbReference type="Gene3D" id="3.40.1190.10">
    <property type="entry name" value="Mur-like, catalytic domain"/>
    <property type="match status" value="1"/>
</dbReference>
<dbReference type="GO" id="GO:0071555">
    <property type="term" value="P:cell wall organization"/>
    <property type="evidence" value="ECO:0007669"/>
    <property type="project" value="UniProtKB-KW"/>
</dbReference>
<evidence type="ECO:0000256" key="12">
    <source>
        <dbReference type="ARBA" id="ARBA00023316"/>
    </source>
</evidence>
<keyword evidence="6 14" id="KW-0132">Cell division</keyword>
<evidence type="ECO:0000256" key="10">
    <source>
        <dbReference type="ARBA" id="ARBA00022984"/>
    </source>
</evidence>
<evidence type="ECO:0000256" key="2">
    <source>
        <dbReference type="ARBA" id="ARBA00004752"/>
    </source>
</evidence>
<feature type="domain" description="Mur ligase C-terminal" evidence="17">
    <location>
        <begin position="307"/>
        <end position="432"/>
    </location>
</feature>
<organism evidence="19 20">
    <name type="scientific">Candidatus Borkfalkia faecavium</name>
    <dbReference type="NCBI Taxonomy" id="2838508"/>
    <lineage>
        <taxon>Bacteria</taxon>
        <taxon>Bacillati</taxon>
        <taxon>Bacillota</taxon>
        <taxon>Clostridia</taxon>
        <taxon>Christensenellales</taxon>
        <taxon>Christensenellaceae</taxon>
        <taxon>Candidatus Borkfalkia</taxon>
    </lineage>
</organism>
<dbReference type="PANTHER" id="PTHR43445">
    <property type="entry name" value="UDP-N-ACETYLMURAMATE--L-ALANINE LIGASE-RELATED"/>
    <property type="match status" value="1"/>
</dbReference>
<keyword evidence="15" id="KW-0472">Membrane</keyword>
<dbReference type="Gene3D" id="3.90.190.20">
    <property type="entry name" value="Mur ligase, C-terminal domain"/>
    <property type="match status" value="1"/>
</dbReference>
<dbReference type="InterPro" id="IPR000713">
    <property type="entry name" value="Mur_ligase_N"/>
</dbReference>
<evidence type="ECO:0000259" key="16">
    <source>
        <dbReference type="Pfam" id="PF01225"/>
    </source>
</evidence>
<evidence type="ECO:0000313" key="20">
    <source>
        <dbReference type="Proteomes" id="UP000886847"/>
    </source>
</evidence>
<dbReference type="InterPro" id="IPR013221">
    <property type="entry name" value="Mur_ligase_cen"/>
</dbReference>
<comment type="catalytic activity">
    <reaction evidence="13 14">
        <text>UDP-N-acetyl-alpha-D-muramate + L-alanine + ATP = UDP-N-acetyl-alpha-D-muramoyl-L-alanine + ADP + phosphate + H(+)</text>
        <dbReference type="Rhea" id="RHEA:23372"/>
        <dbReference type="ChEBI" id="CHEBI:15378"/>
        <dbReference type="ChEBI" id="CHEBI:30616"/>
        <dbReference type="ChEBI" id="CHEBI:43474"/>
        <dbReference type="ChEBI" id="CHEBI:57972"/>
        <dbReference type="ChEBI" id="CHEBI:70757"/>
        <dbReference type="ChEBI" id="CHEBI:83898"/>
        <dbReference type="ChEBI" id="CHEBI:456216"/>
        <dbReference type="EC" id="6.3.2.8"/>
    </reaction>
</comment>
<evidence type="ECO:0000259" key="18">
    <source>
        <dbReference type="Pfam" id="PF08245"/>
    </source>
</evidence>
<evidence type="ECO:0000259" key="17">
    <source>
        <dbReference type="Pfam" id="PF02875"/>
    </source>
</evidence>
<dbReference type="SUPFAM" id="SSF53623">
    <property type="entry name" value="MurD-like peptide ligases, catalytic domain"/>
    <property type="match status" value="1"/>
</dbReference>
<feature type="binding site" evidence="14">
    <location>
        <begin position="117"/>
        <end position="123"/>
    </location>
    <ligand>
        <name>ATP</name>
        <dbReference type="ChEBI" id="CHEBI:30616"/>
    </ligand>
</feature>
<keyword evidence="10 14" id="KW-0573">Peptidoglycan synthesis</keyword>
<dbReference type="Proteomes" id="UP000886847">
    <property type="component" value="Unassembled WGS sequence"/>
</dbReference>
<dbReference type="GO" id="GO:0005737">
    <property type="term" value="C:cytoplasm"/>
    <property type="evidence" value="ECO:0007669"/>
    <property type="project" value="UniProtKB-SubCell"/>
</dbReference>
<dbReference type="GO" id="GO:0008360">
    <property type="term" value="P:regulation of cell shape"/>
    <property type="evidence" value="ECO:0007669"/>
    <property type="project" value="UniProtKB-KW"/>
</dbReference>
<dbReference type="InterPro" id="IPR050061">
    <property type="entry name" value="MurCDEF_pg_biosynth"/>
</dbReference>
<gene>
    <name evidence="14 19" type="primary">murC</name>
    <name evidence="19" type="ORF">H9851_04865</name>
</gene>
<dbReference type="Pfam" id="PF01225">
    <property type="entry name" value="Mur_ligase"/>
    <property type="match status" value="1"/>
</dbReference>
<comment type="pathway">
    <text evidence="2 14">Cell wall biogenesis; peptidoglycan biosynthesis.</text>
</comment>
<evidence type="ECO:0000256" key="11">
    <source>
        <dbReference type="ARBA" id="ARBA00023306"/>
    </source>
</evidence>